<comment type="caution">
    <text evidence="1">The sequence shown here is derived from an EMBL/GenBank/DDBJ whole genome shotgun (WGS) entry which is preliminary data.</text>
</comment>
<gene>
    <name evidence="1" type="ORF">BDR25DRAFT_395566</name>
</gene>
<proteinExistence type="predicted"/>
<keyword evidence="2" id="KW-1185">Reference proteome</keyword>
<accession>A0ACB6QLW0</accession>
<name>A0ACB6QLW0_9PLEO</name>
<evidence type="ECO:0000313" key="1">
    <source>
        <dbReference type="EMBL" id="KAF2467105.1"/>
    </source>
</evidence>
<sequence length="470" mass="53367">MASSLRTVLRRLNATSRSNCSQTVPVLSSINRGFRSSRRRQTDGVFRELTAVRVRTPWVEALRRQRAEGLDHAKASRKPEVSPNRELTPKRMSDSYHSVILPLAQDPWLLDTYLNSSGHIRLGTIFMDLDALSGVIAYKHTGDDVTTVTASCDRIYLRHPLTEICDLELSGEVTYATGRSSLEVSMQVAKAPKAGETVKNEDVLISCTFTMVSLDPGTKKPVNVNPLIVETPEEKRLYALGERNSKIRRERNQTALIKHTPNDLESDLIHAFWQKHLQYHDPHDSLRKPENVHFMDTTRLQTAMIMQPQFRNRHHFMIFGGFLLKQTFELAFTCTAAFAHTRPTFVSLDPSTFQNPVPVGSILYLTATVVYTDPPLIGAPGDRADTESKYTRVQVRVDSKVRDVEHGRSKPTGQFNYTFTVEKNIRVMPRTYQEFMMYLDARRRAEQVKESMKEEGLGVSPKLAEESVTE</sequence>
<dbReference type="EMBL" id="MU003522">
    <property type="protein sequence ID" value="KAF2467105.1"/>
    <property type="molecule type" value="Genomic_DNA"/>
</dbReference>
<organism evidence="1 2">
    <name type="scientific">Lindgomyces ingoldianus</name>
    <dbReference type="NCBI Taxonomy" id="673940"/>
    <lineage>
        <taxon>Eukaryota</taxon>
        <taxon>Fungi</taxon>
        <taxon>Dikarya</taxon>
        <taxon>Ascomycota</taxon>
        <taxon>Pezizomycotina</taxon>
        <taxon>Dothideomycetes</taxon>
        <taxon>Pleosporomycetidae</taxon>
        <taxon>Pleosporales</taxon>
        <taxon>Lindgomycetaceae</taxon>
        <taxon>Lindgomyces</taxon>
    </lineage>
</organism>
<protein>
    <submittedName>
        <fullName evidence="1">Thioesterase/thiol ester dehydrase-isomerase</fullName>
    </submittedName>
</protein>
<dbReference type="Proteomes" id="UP000799755">
    <property type="component" value="Unassembled WGS sequence"/>
</dbReference>
<evidence type="ECO:0000313" key="2">
    <source>
        <dbReference type="Proteomes" id="UP000799755"/>
    </source>
</evidence>
<reference evidence="1" key="1">
    <citation type="journal article" date="2020" name="Stud. Mycol.">
        <title>101 Dothideomycetes genomes: a test case for predicting lifestyles and emergence of pathogens.</title>
        <authorList>
            <person name="Haridas S."/>
            <person name="Albert R."/>
            <person name="Binder M."/>
            <person name="Bloem J."/>
            <person name="Labutti K."/>
            <person name="Salamov A."/>
            <person name="Andreopoulos B."/>
            <person name="Baker S."/>
            <person name="Barry K."/>
            <person name="Bills G."/>
            <person name="Bluhm B."/>
            <person name="Cannon C."/>
            <person name="Castanera R."/>
            <person name="Culley D."/>
            <person name="Daum C."/>
            <person name="Ezra D."/>
            <person name="Gonzalez J."/>
            <person name="Henrissat B."/>
            <person name="Kuo A."/>
            <person name="Liang C."/>
            <person name="Lipzen A."/>
            <person name="Lutzoni F."/>
            <person name="Magnuson J."/>
            <person name="Mondo S."/>
            <person name="Nolan M."/>
            <person name="Ohm R."/>
            <person name="Pangilinan J."/>
            <person name="Park H.-J."/>
            <person name="Ramirez L."/>
            <person name="Alfaro M."/>
            <person name="Sun H."/>
            <person name="Tritt A."/>
            <person name="Yoshinaga Y."/>
            <person name="Zwiers L.-H."/>
            <person name="Turgeon B."/>
            <person name="Goodwin S."/>
            <person name="Spatafora J."/>
            <person name="Crous P."/>
            <person name="Grigoriev I."/>
        </authorList>
    </citation>
    <scope>NUCLEOTIDE SEQUENCE</scope>
    <source>
        <strain evidence="1">ATCC 200398</strain>
    </source>
</reference>